<gene>
    <name evidence="3" type="primary">LOC106807724</name>
</gene>
<keyword evidence="2" id="KW-1185">Reference proteome</keyword>
<accession>A0ABM1E0C4</accession>
<dbReference type="RefSeq" id="XP_014665645.1">
    <property type="nucleotide sequence ID" value="XM_014810159.1"/>
</dbReference>
<organism evidence="2 3">
    <name type="scientific">Priapulus caudatus</name>
    <name type="common">Priapulid worm</name>
    <dbReference type="NCBI Taxonomy" id="37621"/>
    <lineage>
        <taxon>Eukaryota</taxon>
        <taxon>Metazoa</taxon>
        <taxon>Ecdysozoa</taxon>
        <taxon>Scalidophora</taxon>
        <taxon>Priapulida</taxon>
        <taxon>Priapulimorpha</taxon>
        <taxon>Priapulimorphida</taxon>
        <taxon>Priapulidae</taxon>
        <taxon>Priapulus</taxon>
    </lineage>
</organism>
<dbReference type="Proteomes" id="UP000695022">
    <property type="component" value="Unplaced"/>
</dbReference>
<feature type="compositionally biased region" description="Acidic residues" evidence="1">
    <location>
        <begin position="600"/>
        <end position="618"/>
    </location>
</feature>
<dbReference type="GeneID" id="106807724"/>
<evidence type="ECO:0000313" key="2">
    <source>
        <dbReference type="Proteomes" id="UP000695022"/>
    </source>
</evidence>
<sequence length="632" mass="71751">MLSATSLLHRTLVCIPRRGAVLSLPFPCTCARHRVFFSYGPTRLSVGRLGPKCTRIPLACHRVAAFHVRWLCSVPIPDDNCKHEEDWFSEKPVGPGPVAPPTDKDAPAKKPRGTVAEYVDFLAGELCVSSDRAAKILKECKGLTCVPTSALRAAFKTLDGLGYSRTDVADHAKVLLLSDMSIEKRDVAFREIGFADVTLDMLVKYKTIFYTTPAKGGALWRSLRTALQLFEYDTTAEAFVDLYPELKNGSLYTLRRVLRRHYLVDRLRCTPPETAQLGQCYSRTNLTVIKHNLDLLLNEVGFTIDKIKRNRFLLDIKTANARRVLREMPRLLGDDFPVLRVVWAHPKILYQTVENVTWTIETLLRAGVTARQVALSGAILTLHPATVASRIERLERIPEVSLMRTDDKYVNLIHHFNKVSRRLQQLKDLDYPYVSLTMLYSAESLYRRALEKGWNSGALLQSARFIRARCGGDERVIVRRLREQCRHTRLVNPANARAVMEHLFAAGVTTEQFVRAVGVVQYDIALVEHHWGALCAAEELRPLADWLAHDNLVHLLIYYVERDMGYIDLEHARFEKFAPAYAMMPGVACGSAMEGGGAEREDDDEEREEEGEVEEEEKEEKKKRGDVDDWYR</sequence>
<evidence type="ECO:0000256" key="1">
    <source>
        <dbReference type="SAM" id="MobiDB-lite"/>
    </source>
</evidence>
<name>A0ABM1E0C4_PRICU</name>
<feature type="region of interest" description="Disordered" evidence="1">
    <location>
        <begin position="591"/>
        <end position="632"/>
    </location>
</feature>
<proteinExistence type="predicted"/>
<protein>
    <submittedName>
        <fullName evidence="3">Uncharacterized protein LOC106807724</fullName>
    </submittedName>
</protein>
<feature type="compositionally biased region" description="Basic and acidic residues" evidence="1">
    <location>
        <begin position="619"/>
        <end position="632"/>
    </location>
</feature>
<reference evidence="3" key="1">
    <citation type="submission" date="2025-08" db="UniProtKB">
        <authorList>
            <consortium name="RefSeq"/>
        </authorList>
    </citation>
    <scope>IDENTIFICATION</scope>
</reference>
<evidence type="ECO:0000313" key="3">
    <source>
        <dbReference type="RefSeq" id="XP_014665645.1"/>
    </source>
</evidence>